<dbReference type="InterPro" id="IPR001128">
    <property type="entry name" value="Cyt_P450"/>
</dbReference>
<keyword evidence="17" id="KW-1185">Reference proteome</keyword>
<keyword evidence="8" id="KW-0492">Microsome</keyword>
<gene>
    <name evidence="16" type="ORF">CEUTPL_LOCUS7190</name>
</gene>
<dbReference type="InterPro" id="IPR036396">
    <property type="entry name" value="Cyt_P450_sf"/>
</dbReference>
<dbReference type="FunFam" id="1.10.630.10:FF:000042">
    <property type="entry name" value="Cytochrome P450"/>
    <property type="match status" value="1"/>
</dbReference>
<dbReference type="GO" id="GO:0020037">
    <property type="term" value="F:heme binding"/>
    <property type="evidence" value="ECO:0007669"/>
    <property type="project" value="InterPro"/>
</dbReference>
<accession>A0A9N9MNA1</accession>
<keyword evidence="6 13" id="KW-0479">Metal-binding</keyword>
<evidence type="ECO:0000256" key="1">
    <source>
        <dbReference type="ARBA" id="ARBA00001971"/>
    </source>
</evidence>
<dbReference type="GO" id="GO:0016705">
    <property type="term" value="F:oxidoreductase activity, acting on paired donors, with incorporation or reduction of molecular oxygen"/>
    <property type="evidence" value="ECO:0007669"/>
    <property type="project" value="InterPro"/>
</dbReference>
<comment type="similarity">
    <text evidence="4 14">Belongs to the cytochrome P450 family.</text>
</comment>
<evidence type="ECO:0000256" key="4">
    <source>
        <dbReference type="ARBA" id="ARBA00010617"/>
    </source>
</evidence>
<keyword evidence="11 14" id="KW-0503">Monooxygenase</keyword>
<keyword evidence="10 13" id="KW-0408">Iron</keyword>
<evidence type="ECO:0000256" key="5">
    <source>
        <dbReference type="ARBA" id="ARBA00022617"/>
    </source>
</evidence>
<feature type="transmembrane region" description="Helical" evidence="15">
    <location>
        <begin position="7"/>
        <end position="26"/>
    </location>
</feature>
<dbReference type="GO" id="GO:0004497">
    <property type="term" value="F:monooxygenase activity"/>
    <property type="evidence" value="ECO:0007669"/>
    <property type="project" value="UniProtKB-KW"/>
</dbReference>
<dbReference type="PANTHER" id="PTHR24292:SF100">
    <property type="entry name" value="CYTOCHROME P450 6A16, ISOFORM B-RELATED"/>
    <property type="match status" value="1"/>
</dbReference>
<keyword evidence="5 13" id="KW-0349">Heme</keyword>
<dbReference type="Proteomes" id="UP001152799">
    <property type="component" value="Chromosome 3"/>
</dbReference>
<evidence type="ECO:0000256" key="11">
    <source>
        <dbReference type="ARBA" id="ARBA00023033"/>
    </source>
</evidence>
<organism evidence="16 17">
    <name type="scientific">Ceutorhynchus assimilis</name>
    <name type="common">cabbage seed weevil</name>
    <dbReference type="NCBI Taxonomy" id="467358"/>
    <lineage>
        <taxon>Eukaryota</taxon>
        <taxon>Metazoa</taxon>
        <taxon>Ecdysozoa</taxon>
        <taxon>Arthropoda</taxon>
        <taxon>Hexapoda</taxon>
        <taxon>Insecta</taxon>
        <taxon>Pterygota</taxon>
        <taxon>Neoptera</taxon>
        <taxon>Endopterygota</taxon>
        <taxon>Coleoptera</taxon>
        <taxon>Polyphaga</taxon>
        <taxon>Cucujiformia</taxon>
        <taxon>Curculionidae</taxon>
        <taxon>Ceutorhynchinae</taxon>
        <taxon>Ceutorhynchus</taxon>
    </lineage>
</organism>
<dbReference type="InterPro" id="IPR017972">
    <property type="entry name" value="Cyt_P450_CS"/>
</dbReference>
<dbReference type="PANTHER" id="PTHR24292">
    <property type="entry name" value="CYTOCHROME P450"/>
    <property type="match status" value="1"/>
</dbReference>
<dbReference type="GO" id="GO:0005789">
    <property type="term" value="C:endoplasmic reticulum membrane"/>
    <property type="evidence" value="ECO:0007669"/>
    <property type="project" value="UniProtKB-SubCell"/>
</dbReference>
<dbReference type="PRINTS" id="PR00463">
    <property type="entry name" value="EP450I"/>
</dbReference>
<evidence type="ECO:0000256" key="13">
    <source>
        <dbReference type="PIRSR" id="PIRSR602401-1"/>
    </source>
</evidence>
<dbReference type="AlphaFoldDB" id="A0A9N9MNA1"/>
<dbReference type="OrthoDB" id="2789670at2759"/>
<evidence type="ECO:0008006" key="18">
    <source>
        <dbReference type="Google" id="ProtNLM"/>
    </source>
</evidence>
<comment type="cofactor">
    <cofactor evidence="1 13">
        <name>heme</name>
        <dbReference type="ChEBI" id="CHEBI:30413"/>
    </cofactor>
</comment>
<evidence type="ECO:0000313" key="17">
    <source>
        <dbReference type="Proteomes" id="UP001152799"/>
    </source>
</evidence>
<dbReference type="EMBL" id="OU892279">
    <property type="protein sequence ID" value="CAG9766611.1"/>
    <property type="molecule type" value="Genomic_DNA"/>
</dbReference>
<dbReference type="PRINTS" id="PR00385">
    <property type="entry name" value="P450"/>
</dbReference>
<evidence type="ECO:0000256" key="6">
    <source>
        <dbReference type="ARBA" id="ARBA00022723"/>
    </source>
</evidence>
<dbReference type="Gene3D" id="1.10.630.10">
    <property type="entry name" value="Cytochrome P450"/>
    <property type="match status" value="1"/>
</dbReference>
<dbReference type="Pfam" id="PF00067">
    <property type="entry name" value="p450"/>
    <property type="match status" value="1"/>
</dbReference>
<evidence type="ECO:0000313" key="16">
    <source>
        <dbReference type="EMBL" id="CAG9766611.1"/>
    </source>
</evidence>
<sequence>MSDSIQLLLYASFFILFAFACIYLYFRYKYTYWTRKGVSHLKPKFPLGNNECIGTEAFSYGIETVEWYKEFKRRGLKCGGAWSWCNPVLIVTDPGYIKEILLKSFPSFSTRDFYHNPEYDPKNENIFVVDKEVWKNLRQKLTPVFTTAKMKLMFLAVVKCTEPMMDIFAKNAETEKDIDIREVFASYTTDVIGNVAFGLDFGSFSSEEGEFRKMGKEIFRSTPKRKLYLMLTRICEPIARYLGINNIPEPVTEFFTETLTETVKFRQINNSRKSDFLQLLINLYETTKDEEKPFTFDDLIGNVILFFIAGFDTSSTTMNFALYELALNPKLQDKTREEIRRVLDEHKGELTYESFKEMTYLRQVIDETLRKYPPVQAIARKTVKPHRFEDENFTLEKGISVVIPILALGRDPDYFPNPDQFDPERFNAENKQNINQYAYLPFGEGPRNCIAKRFGLMQTSIGLIQVLKDYKVSISPKTKMPLTLKKGLFLMQPNETLYLRITKA</sequence>
<keyword evidence="7" id="KW-0256">Endoplasmic reticulum</keyword>
<proteinExistence type="inferred from homology"/>
<comment type="subcellular location">
    <subcellularLocation>
        <location evidence="3">Endoplasmic reticulum membrane</location>
        <topology evidence="3">Peripheral membrane protein</topology>
    </subcellularLocation>
    <subcellularLocation>
        <location evidence="2">Microsome membrane</location>
        <topology evidence="2">Peripheral membrane protein</topology>
    </subcellularLocation>
</comment>
<keyword evidence="9 14" id="KW-0560">Oxidoreductase</keyword>
<dbReference type="InterPro" id="IPR050476">
    <property type="entry name" value="Insect_CytP450_Detox"/>
</dbReference>
<name>A0A9N9MNA1_9CUCU</name>
<protein>
    <recommendedName>
        <fullName evidence="18">Cytochrome P450</fullName>
    </recommendedName>
</protein>
<reference evidence="16" key="1">
    <citation type="submission" date="2022-01" db="EMBL/GenBank/DDBJ databases">
        <authorList>
            <person name="King R."/>
        </authorList>
    </citation>
    <scope>NUCLEOTIDE SEQUENCE</scope>
</reference>
<evidence type="ECO:0000256" key="14">
    <source>
        <dbReference type="RuleBase" id="RU000461"/>
    </source>
</evidence>
<evidence type="ECO:0000256" key="12">
    <source>
        <dbReference type="ARBA" id="ARBA00023136"/>
    </source>
</evidence>
<evidence type="ECO:0000256" key="3">
    <source>
        <dbReference type="ARBA" id="ARBA00004406"/>
    </source>
</evidence>
<keyword evidence="12 15" id="KW-0472">Membrane</keyword>
<dbReference type="CDD" id="cd11056">
    <property type="entry name" value="CYP6-like"/>
    <property type="match status" value="1"/>
</dbReference>
<dbReference type="InterPro" id="IPR002401">
    <property type="entry name" value="Cyt_P450_E_grp-I"/>
</dbReference>
<evidence type="ECO:0000256" key="7">
    <source>
        <dbReference type="ARBA" id="ARBA00022824"/>
    </source>
</evidence>
<keyword evidence="15" id="KW-1133">Transmembrane helix</keyword>
<feature type="binding site" description="axial binding residue" evidence="13">
    <location>
        <position position="449"/>
    </location>
    <ligand>
        <name>heme</name>
        <dbReference type="ChEBI" id="CHEBI:30413"/>
    </ligand>
    <ligandPart>
        <name>Fe</name>
        <dbReference type="ChEBI" id="CHEBI:18248"/>
    </ligandPart>
</feature>
<dbReference type="GO" id="GO:0005506">
    <property type="term" value="F:iron ion binding"/>
    <property type="evidence" value="ECO:0007669"/>
    <property type="project" value="InterPro"/>
</dbReference>
<evidence type="ECO:0000256" key="2">
    <source>
        <dbReference type="ARBA" id="ARBA00004174"/>
    </source>
</evidence>
<evidence type="ECO:0000256" key="9">
    <source>
        <dbReference type="ARBA" id="ARBA00023002"/>
    </source>
</evidence>
<evidence type="ECO:0000256" key="10">
    <source>
        <dbReference type="ARBA" id="ARBA00023004"/>
    </source>
</evidence>
<dbReference type="SUPFAM" id="SSF48264">
    <property type="entry name" value="Cytochrome P450"/>
    <property type="match status" value="1"/>
</dbReference>
<evidence type="ECO:0000256" key="8">
    <source>
        <dbReference type="ARBA" id="ARBA00022848"/>
    </source>
</evidence>
<evidence type="ECO:0000256" key="15">
    <source>
        <dbReference type="SAM" id="Phobius"/>
    </source>
</evidence>
<keyword evidence="15" id="KW-0812">Transmembrane</keyword>
<dbReference type="PROSITE" id="PS00086">
    <property type="entry name" value="CYTOCHROME_P450"/>
    <property type="match status" value="1"/>
</dbReference>